<dbReference type="GO" id="GO:0008691">
    <property type="term" value="F:3-hydroxybutyryl-CoA dehydrogenase activity"/>
    <property type="evidence" value="ECO:0007669"/>
    <property type="project" value="TreeGrafter"/>
</dbReference>
<dbReference type="GO" id="GO:0070403">
    <property type="term" value="F:NAD+ binding"/>
    <property type="evidence" value="ECO:0007669"/>
    <property type="project" value="InterPro"/>
</dbReference>
<dbReference type="GO" id="GO:0006635">
    <property type="term" value="P:fatty acid beta-oxidation"/>
    <property type="evidence" value="ECO:0007669"/>
    <property type="project" value="TreeGrafter"/>
</dbReference>
<evidence type="ECO:0000313" key="4">
    <source>
        <dbReference type="EMBL" id="QJR38171.1"/>
    </source>
</evidence>
<dbReference type="InterPro" id="IPR006176">
    <property type="entry name" value="3-OHacyl-CoA_DH_NAD-bd"/>
</dbReference>
<dbReference type="InterPro" id="IPR036291">
    <property type="entry name" value="NAD(P)-bd_dom_sf"/>
</dbReference>
<evidence type="ECO:0000256" key="1">
    <source>
        <dbReference type="ARBA" id="ARBA00023002"/>
    </source>
</evidence>
<dbReference type="Proteomes" id="UP000500938">
    <property type="component" value="Chromosome"/>
</dbReference>
<evidence type="ECO:0000259" key="2">
    <source>
        <dbReference type="Pfam" id="PF00725"/>
    </source>
</evidence>
<dbReference type="PANTHER" id="PTHR48075">
    <property type="entry name" value="3-HYDROXYACYL-COA DEHYDROGENASE FAMILY PROTEIN"/>
    <property type="match status" value="1"/>
</dbReference>
<dbReference type="AlphaFoldDB" id="A0A6M4J0X8"/>
<accession>A0A6M4J0X8</accession>
<dbReference type="Gene3D" id="3.40.50.720">
    <property type="entry name" value="NAD(P)-binding Rossmann-like Domain"/>
    <property type="match status" value="1"/>
</dbReference>
<reference evidence="4 5" key="1">
    <citation type="submission" date="2020-05" db="EMBL/GenBank/DDBJ databases">
        <title>Complete genome sequence of Gemmatimonas greenlandica TET16.</title>
        <authorList>
            <person name="Zeng Y."/>
        </authorList>
    </citation>
    <scope>NUCLEOTIDE SEQUENCE [LARGE SCALE GENOMIC DNA]</scope>
    <source>
        <strain evidence="4 5">TET16</strain>
    </source>
</reference>
<dbReference type="Pfam" id="PF00725">
    <property type="entry name" value="3HCDH"/>
    <property type="match status" value="2"/>
</dbReference>
<dbReference type="EMBL" id="CP053085">
    <property type="protein sequence ID" value="QJR38171.1"/>
    <property type="molecule type" value="Genomic_DNA"/>
</dbReference>
<name>A0A6M4J0X8_9BACT</name>
<organism evidence="4 5">
    <name type="scientific">Gemmatimonas groenlandica</name>
    <dbReference type="NCBI Taxonomy" id="2732249"/>
    <lineage>
        <taxon>Bacteria</taxon>
        <taxon>Pseudomonadati</taxon>
        <taxon>Gemmatimonadota</taxon>
        <taxon>Gemmatimonadia</taxon>
        <taxon>Gemmatimonadales</taxon>
        <taxon>Gemmatimonadaceae</taxon>
        <taxon>Gemmatimonas</taxon>
    </lineage>
</organism>
<feature type="domain" description="3-hydroxyacyl-CoA dehydrogenase C-terminal" evidence="2">
    <location>
        <begin position="311"/>
        <end position="392"/>
    </location>
</feature>
<dbReference type="InterPro" id="IPR006108">
    <property type="entry name" value="3HC_DH_C"/>
</dbReference>
<keyword evidence="5" id="KW-1185">Reference proteome</keyword>
<keyword evidence="1" id="KW-0560">Oxidoreductase</keyword>
<dbReference type="Pfam" id="PF02737">
    <property type="entry name" value="3HCDH_N"/>
    <property type="match status" value="1"/>
</dbReference>
<evidence type="ECO:0000313" key="5">
    <source>
        <dbReference type="Proteomes" id="UP000500938"/>
    </source>
</evidence>
<proteinExistence type="predicted"/>
<sequence length="401" mass="43065">MTAGAEKTIVGVIGAGAMGAGIAQVAAVHGHTVVLADAQAASIARARSGHEKALSRDVEKGRLTREQADAVLARITYVDGVSPEQLLAFAPCGFVIEAIIEQLAAKQQLLRALEAIVAPAAILASNTSSLSIAALAGSCTHTERVVGVHFFNPAPIMPLVEIIPAITTAETVIADARALAIAWGKTTVLAADTPGFLVNRVARSFYGESLRIREEGIADCATIDWALRTIGGFRMGPFELMDFIGLDVNFAVTRSVFEGMFLDPRYRPSHAQQRLVEAGWLGRKTQRGFYDYREGAVAPVPHDDPALGQRIVDRVLAMLVNEAVDAVHLRLASVQDIELAMTTGVNYPRGLLQWGDEIGAPNVLAQMQVLQSETGDDRYRPSIRLRRAVQAGASLLDPRRY</sequence>
<gene>
    <name evidence="4" type="ORF">HKW67_09445</name>
</gene>
<feature type="domain" description="3-hydroxyacyl-CoA dehydrogenase NAD binding" evidence="3">
    <location>
        <begin position="10"/>
        <end position="192"/>
    </location>
</feature>
<dbReference type="PANTHER" id="PTHR48075:SF5">
    <property type="entry name" value="3-HYDROXYBUTYRYL-COA DEHYDROGENASE"/>
    <property type="match status" value="1"/>
</dbReference>
<feature type="domain" description="3-hydroxyacyl-CoA dehydrogenase C-terminal" evidence="2">
    <location>
        <begin position="195"/>
        <end position="292"/>
    </location>
</feature>
<dbReference type="FunFam" id="3.40.50.720:FF:000009">
    <property type="entry name" value="Fatty oxidation complex, alpha subunit"/>
    <property type="match status" value="1"/>
</dbReference>
<dbReference type="SUPFAM" id="SSF51735">
    <property type="entry name" value="NAD(P)-binding Rossmann-fold domains"/>
    <property type="match status" value="1"/>
</dbReference>
<protein>
    <submittedName>
        <fullName evidence="4">3-hydroxybutyryl-CoA dehydrogenase</fullName>
    </submittedName>
</protein>
<evidence type="ECO:0000259" key="3">
    <source>
        <dbReference type="Pfam" id="PF02737"/>
    </source>
</evidence>
<dbReference type="SUPFAM" id="SSF48179">
    <property type="entry name" value="6-phosphogluconate dehydrogenase C-terminal domain-like"/>
    <property type="match status" value="2"/>
</dbReference>
<dbReference type="Gene3D" id="1.10.1040.50">
    <property type="match status" value="1"/>
</dbReference>
<dbReference type="InterPro" id="IPR008927">
    <property type="entry name" value="6-PGluconate_DH-like_C_sf"/>
</dbReference>
<dbReference type="KEGG" id="ggr:HKW67_09445"/>